<dbReference type="AlphaFoldDB" id="B4EJZ7"/>
<gene>
    <name evidence="1" type="ORF">BCAM0495</name>
</gene>
<keyword evidence="1" id="KW-0238">DNA-binding</keyword>
<dbReference type="KEGG" id="bcj:BCAM0495"/>
<sequence>MNSPAGAPTATPVRCAHATRPFMDAQPNSSDTSFQLFLAKVLEQPLPDWTEKQQMELEMARTLSTQMVTLAEDMRGRTPDLARCLVLLRYAKVLDFMLTSLAAHRDIHPQTLRTLFRLANLKVDDAYPV</sequence>
<reference evidence="1 2" key="1">
    <citation type="journal article" date="2009" name="J. Bacteriol.">
        <title>The genome of Burkholderia cenocepacia J2315, an epidemic pathogen of cystic fibrosis patients.</title>
        <authorList>
            <person name="Holden M.T."/>
            <person name="Seth-Smith H.M."/>
            <person name="Crossman L.C."/>
            <person name="Sebaihia M."/>
            <person name="Bentley S.D."/>
            <person name="Cerdeno-Tarraga A.M."/>
            <person name="Thomson N.R."/>
            <person name="Bason N."/>
            <person name="Quail M.A."/>
            <person name="Sharp S."/>
            <person name="Cherevach I."/>
            <person name="Churcher C."/>
            <person name="Goodhead I."/>
            <person name="Hauser H."/>
            <person name="Holroyd N."/>
            <person name="Mungall K."/>
            <person name="Scott P."/>
            <person name="Walker D."/>
            <person name="White B."/>
            <person name="Rose H."/>
            <person name="Iversen P."/>
            <person name="Mil-Homens D."/>
            <person name="Rocha E.P."/>
            <person name="Fialho A.M."/>
            <person name="Baldwin A."/>
            <person name="Dowson C."/>
            <person name="Barrell B.G."/>
            <person name="Govan J.R."/>
            <person name="Vandamme P."/>
            <person name="Hart C.A."/>
            <person name="Mahenthiralingam E."/>
            <person name="Parkhill J."/>
        </authorList>
    </citation>
    <scope>NUCLEOTIDE SEQUENCE [LARGE SCALE GENOMIC DNA]</scope>
    <source>
        <strain evidence="2">ATCC BAA-245 / DSM 16553 / LMG 16656 / NCTC 13227 / J2315 / CF5610</strain>
    </source>
</reference>
<keyword evidence="2" id="KW-1185">Reference proteome</keyword>
<proteinExistence type="predicted"/>
<dbReference type="Proteomes" id="UP000001035">
    <property type="component" value="Chromosome 2"/>
</dbReference>
<evidence type="ECO:0000313" key="1">
    <source>
        <dbReference type="EMBL" id="CAR54352.1"/>
    </source>
</evidence>
<protein>
    <submittedName>
        <fullName evidence="1">DNA-binding protein</fullName>
    </submittedName>
</protein>
<accession>B4EJZ7</accession>
<dbReference type="eggNOG" id="ENOG5031BSV">
    <property type="taxonomic scope" value="Bacteria"/>
</dbReference>
<dbReference type="HOGENOM" id="CLU_2205034_0_0_4"/>
<name>B4EJZ7_BURCJ</name>
<evidence type="ECO:0000313" key="2">
    <source>
        <dbReference type="Proteomes" id="UP000001035"/>
    </source>
</evidence>
<organism evidence="1 2">
    <name type="scientific">Burkholderia cenocepacia (strain ATCC BAA-245 / DSM 16553 / LMG 16656 / NCTC 13227 / J2315 / CF5610)</name>
    <name type="common">Burkholderia cepacia (strain J2315)</name>
    <dbReference type="NCBI Taxonomy" id="216591"/>
    <lineage>
        <taxon>Bacteria</taxon>
        <taxon>Pseudomonadati</taxon>
        <taxon>Pseudomonadota</taxon>
        <taxon>Betaproteobacteria</taxon>
        <taxon>Burkholderiales</taxon>
        <taxon>Burkholderiaceae</taxon>
        <taxon>Burkholderia</taxon>
        <taxon>Burkholderia cepacia complex</taxon>
    </lineage>
</organism>
<dbReference type="GO" id="GO:0003677">
    <property type="term" value="F:DNA binding"/>
    <property type="evidence" value="ECO:0007669"/>
    <property type="project" value="UniProtKB-KW"/>
</dbReference>
<dbReference type="EMBL" id="AM747721">
    <property type="protein sequence ID" value="CAR54352.1"/>
    <property type="molecule type" value="Genomic_DNA"/>
</dbReference>